<dbReference type="RefSeq" id="WP_203855881.1">
    <property type="nucleotide sequence ID" value="NZ_BAAAZQ010000002.1"/>
</dbReference>
<keyword evidence="4" id="KW-1185">Reference proteome</keyword>
<protein>
    <recommendedName>
        <fullName evidence="5">DUF4331 domain-containing protein</fullName>
    </recommendedName>
</protein>
<evidence type="ECO:0000313" key="4">
    <source>
        <dbReference type="Proteomes" id="UP000621500"/>
    </source>
</evidence>
<keyword evidence="2" id="KW-0472">Membrane</keyword>
<comment type="caution">
    <text evidence="3">The sequence shown here is derived from an EMBL/GenBank/DDBJ whole genome shotgun (WGS) entry which is preliminary data.</text>
</comment>
<feature type="compositionally biased region" description="Low complexity" evidence="1">
    <location>
        <begin position="496"/>
        <end position="514"/>
    </location>
</feature>
<feature type="region of interest" description="Disordered" evidence="1">
    <location>
        <begin position="491"/>
        <end position="532"/>
    </location>
</feature>
<feature type="transmembrane region" description="Helical" evidence="2">
    <location>
        <begin position="541"/>
        <end position="561"/>
    </location>
</feature>
<dbReference type="Pfam" id="PF14224">
    <property type="entry name" value="DUF4331"/>
    <property type="match status" value="1"/>
</dbReference>
<evidence type="ECO:0000256" key="2">
    <source>
        <dbReference type="SAM" id="Phobius"/>
    </source>
</evidence>
<organism evidence="3 4">
    <name type="scientific">Plantactinospora mayteni</name>
    <dbReference type="NCBI Taxonomy" id="566021"/>
    <lineage>
        <taxon>Bacteria</taxon>
        <taxon>Bacillati</taxon>
        <taxon>Actinomycetota</taxon>
        <taxon>Actinomycetes</taxon>
        <taxon>Micromonosporales</taxon>
        <taxon>Micromonosporaceae</taxon>
        <taxon>Plantactinospora</taxon>
    </lineage>
</organism>
<keyword evidence="2" id="KW-0812">Transmembrane</keyword>
<reference evidence="3 4" key="1">
    <citation type="submission" date="2021-01" db="EMBL/GenBank/DDBJ databases">
        <title>Whole genome shotgun sequence of Plantactinospora mayteni NBRC 109088.</title>
        <authorList>
            <person name="Komaki H."/>
            <person name="Tamura T."/>
        </authorList>
    </citation>
    <scope>NUCLEOTIDE SEQUENCE [LARGE SCALE GENOMIC DNA]</scope>
    <source>
        <strain evidence="3 4">NBRC 109088</strain>
    </source>
</reference>
<name>A0ABQ4EHL9_9ACTN</name>
<gene>
    <name evidence="3" type="ORF">Pma05_07860</name>
</gene>
<sequence>MSTTPGPVVRPRPARRVSTALAAATCVVLAGAVAGLGPNTAGASSHREAPLVAMDPAIDNTDLYAFVSPERPGYLTFIANWIPFEEPTGGPNFYPFATDAAYNIKVDNDGDAKPDATFRWTFQNVDRRGGSTFLYNNGPVTSLDDENLLFRQTYKLESSFDGEPFKTRVSGGMVAPSRVGNASMPDYAKLRRDATTTLPGGWKVFAGQADDPFFLDLRVFDLLYGGDLSETGQDTLAGYNVNSIALQVPFSDVALRGDAKRNPVIGVWATTDRSRVRISGKVGEVPRSGDRVQVSRLGNPLVNEVVVPAKLKDAFNSLPPEKDAGIPEVVARVTNPELPKLIEAIYGVPAPATPRQDLVEIFLTGITTKTPDGPIKVDLNSQLNNQDVSPARFRPSEMLRLNLSTPVAATPNRLGVLGGDLQGFPNGRRLTDDAVDIAIQAVEGAAQSGKLVNALAAGDKVDANDNRFGDSFPYLALPNVGAVNKGGGTGAGAGAGTAPDGGDQAAASPQSADPSVTPGSLAGLASRDGGDTPGTMVATTVAWGLAGVAAALGTLLLVGWLRWRRRPAPVDSEPTQPR</sequence>
<dbReference type="Proteomes" id="UP000621500">
    <property type="component" value="Unassembled WGS sequence"/>
</dbReference>
<evidence type="ECO:0000313" key="3">
    <source>
        <dbReference type="EMBL" id="GIG94213.1"/>
    </source>
</evidence>
<dbReference type="InterPro" id="IPR025566">
    <property type="entry name" value="DUF4331"/>
</dbReference>
<keyword evidence="2" id="KW-1133">Transmembrane helix</keyword>
<evidence type="ECO:0000256" key="1">
    <source>
        <dbReference type="SAM" id="MobiDB-lite"/>
    </source>
</evidence>
<evidence type="ECO:0008006" key="5">
    <source>
        <dbReference type="Google" id="ProtNLM"/>
    </source>
</evidence>
<accession>A0ABQ4EHL9</accession>
<dbReference type="EMBL" id="BONX01000004">
    <property type="protein sequence ID" value="GIG94213.1"/>
    <property type="molecule type" value="Genomic_DNA"/>
</dbReference>
<proteinExistence type="predicted"/>